<dbReference type="AlphaFoldDB" id="A0A1I6SLX9"/>
<proteinExistence type="predicted"/>
<gene>
    <name evidence="1" type="ORF">SAMN04487906_1689</name>
</gene>
<accession>A0A1I6SLX9</accession>
<name>A0A1I6SLX9_9FLAO</name>
<evidence type="ECO:0000313" key="2">
    <source>
        <dbReference type="Proteomes" id="UP000183209"/>
    </source>
</evidence>
<reference evidence="1 2" key="1">
    <citation type="submission" date="2016-10" db="EMBL/GenBank/DDBJ databases">
        <authorList>
            <person name="de Groot N.N."/>
        </authorList>
    </citation>
    <scope>NUCLEOTIDE SEQUENCE [LARGE SCALE GENOMIC DNA]</scope>
    <source>
        <strain evidence="1 2">CGMCC 1.6114</strain>
    </source>
</reference>
<dbReference type="Proteomes" id="UP000183209">
    <property type="component" value="Unassembled WGS sequence"/>
</dbReference>
<dbReference type="EMBL" id="FPAG01000004">
    <property type="protein sequence ID" value="SFS77894.1"/>
    <property type="molecule type" value="Genomic_DNA"/>
</dbReference>
<sequence>MRATRFFRWGACSYNKLKFDNVILALFRIILFVLTEEKSTTQYLQPPVLQHNKSFSDMDNLTALRQHLL</sequence>
<protein>
    <submittedName>
        <fullName evidence="1">Uncharacterized protein</fullName>
    </submittedName>
</protein>
<organism evidence="1 2">
    <name type="scientific">Zhouia amylolytica</name>
    <dbReference type="NCBI Taxonomy" id="376730"/>
    <lineage>
        <taxon>Bacteria</taxon>
        <taxon>Pseudomonadati</taxon>
        <taxon>Bacteroidota</taxon>
        <taxon>Flavobacteriia</taxon>
        <taxon>Flavobacteriales</taxon>
        <taxon>Flavobacteriaceae</taxon>
        <taxon>Zhouia</taxon>
    </lineage>
</organism>
<evidence type="ECO:0000313" key="1">
    <source>
        <dbReference type="EMBL" id="SFS77894.1"/>
    </source>
</evidence>